<proteinExistence type="predicted"/>
<sequence>MPMGYFAPYYVAAQQYESFTRLFTSSENPSPHQNNGRQQADQIQSAVTTALPAAGQAASSESSSSAYQRRLSHRRRAQPPRQQQQPPTGQTAVPAPQVAFVDLVDSDDDDGGGHVEELDLELRL</sequence>
<organism evidence="2 3">
    <name type="scientific">Digitaria exilis</name>
    <dbReference type="NCBI Taxonomy" id="1010633"/>
    <lineage>
        <taxon>Eukaryota</taxon>
        <taxon>Viridiplantae</taxon>
        <taxon>Streptophyta</taxon>
        <taxon>Embryophyta</taxon>
        <taxon>Tracheophyta</taxon>
        <taxon>Spermatophyta</taxon>
        <taxon>Magnoliopsida</taxon>
        <taxon>Liliopsida</taxon>
        <taxon>Poales</taxon>
        <taxon>Poaceae</taxon>
        <taxon>PACMAD clade</taxon>
        <taxon>Panicoideae</taxon>
        <taxon>Panicodae</taxon>
        <taxon>Paniceae</taxon>
        <taxon>Anthephorinae</taxon>
        <taxon>Digitaria</taxon>
    </lineage>
</organism>
<dbReference type="EMBL" id="JACEFO010001626">
    <property type="protein sequence ID" value="KAF8728828.1"/>
    <property type="molecule type" value="Genomic_DNA"/>
</dbReference>
<evidence type="ECO:0000313" key="2">
    <source>
        <dbReference type="EMBL" id="KAF8728828.1"/>
    </source>
</evidence>
<dbReference type="OrthoDB" id="696736at2759"/>
<dbReference type="AlphaFoldDB" id="A0A835F5D6"/>
<evidence type="ECO:0000313" key="3">
    <source>
        <dbReference type="Proteomes" id="UP000636709"/>
    </source>
</evidence>
<feature type="region of interest" description="Disordered" evidence="1">
    <location>
        <begin position="49"/>
        <end position="124"/>
    </location>
</feature>
<accession>A0A835F5D6</accession>
<feature type="region of interest" description="Disordered" evidence="1">
    <location>
        <begin position="24"/>
        <end position="43"/>
    </location>
</feature>
<reference evidence="2" key="1">
    <citation type="submission" date="2020-07" db="EMBL/GenBank/DDBJ databases">
        <title>Genome sequence and genetic diversity analysis of an under-domesticated orphan crop, white fonio (Digitaria exilis).</title>
        <authorList>
            <person name="Bennetzen J.L."/>
            <person name="Chen S."/>
            <person name="Ma X."/>
            <person name="Wang X."/>
            <person name="Yssel A.E.J."/>
            <person name="Chaluvadi S.R."/>
            <person name="Johnson M."/>
            <person name="Gangashetty P."/>
            <person name="Hamidou F."/>
            <person name="Sanogo M.D."/>
            <person name="Zwaenepoel A."/>
            <person name="Wallace J."/>
            <person name="Van De Peer Y."/>
            <person name="Van Deynze A."/>
        </authorList>
    </citation>
    <scope>NUCLEOTIDE SEQUENCE</scope>
    <source>
        <tissue evidence="2">Leaves</tissue>
    </source>
</reference>
<feature type="compositionally biased region" description="Low complexity" evidence="1">
    <location>
        <begin position="53"/>
        <end position="66"/>
    </location>
</feature>
<comment type="caution">
    <text evidence="2">The sequence shown here is derived from an EMBL/GenBank/DDBJ whole genome shotgun (WGS) entry which is preliminary data.</text>
</comment>
<keyword evidence="3" id="KW-1185">Reference proteome</keyword>
<name>A0A835F5D6_9POAL</name>
<protein>
    <submittedName>
        <fullName evidence="2">Uncharacterized protein</fullName>
    </submittedName>
</protein>
<dbReference type="Proteomes" id="UP000636709">
    <property type="component" value="Unassembled WGS sequence"/>
</dbReference>
<feature type="compositionally biased region" description="Basic and acidic residues" evidence="1">
    <location>
        <begin position="111"/>
        <end position="124"/>
    </location>
</feature>
<feature type="compositionally biased region" description="Low complexity" evidence="1">
    <location>
        <begin position="79"/>
        <end position="103"/>
    </location>
</feature>
<gene>
    <name evidence="2" type="ORF">HU200_018113</name>
</gene>
<evidence type="ECO:0000256" key="1">
    <source>
        <dbReference type="SAM" id="MobiDB-lite"/>
    </source>
</evidence>